<feature type="transmembrane region" description="Helical" evidence="1">
    <location>
        <begin position="375"/>
        <end position="395"/>
    </location>
</feature>
<keyword evidence="1" id="KW-0472">Membrane</keyword>
<name>A0A4Q2T8H2_9HYPH</name>
<feature type="transmembrane region" description="Helical" evidence="1">
    <location>
        <begin position="320"/>
        <end position="342"/>
    </location>
</feature>
<keyword evidence="1" id="KW-1133">Transmembrane helix</keyword>
<feature type="transmembrane region" description="Helical" evidence="1">
    <location>
        <begin position="81"/>
        <end position="101"/>
    </location>
</feature>
<evidence type="ECO:0000313" key="3">
    <source>
        <dbReference type="Proteomes" id="UP000291088"/>
    </source>
</evidence>
<feature type="transmembrane region" description="Helical" evidence="1">
    <location>
        <begin position="12"/>
        <end position="34"/>
    </location>
</feature>
<comment type="caution">
    <text evidence="2">The sequence shown here is derived from an EMBL/GenBank/DDBJ whole genome shotgun (WGS) entry which is preliminary data.</text>
</comment>
<sequence length="459" mass="47848">MPGTTLSRWTMSFFATALSFLIGGEVMMVLGYGFPSAEIAAPETLLLVHVVAIGWLSLLMAGALLQFVPVLVARPLCGERFALPSLLLIVAGLLALLFGFADLSGGGRFVGLALPSGALLLAAGFSTLVGILAVTLWRARPLPLPARFVAGGLAALAATTLLGGCFALTLAGITADGAMAGLVVSGVPLHAILGLAGWLSFTAIGVSYRLLPMFMLSPEKEKGTNRFVLGAGGMALFLVATAAPVAIAWETGVTGLLVAALLLGLAAIAVYGGDAVEIYRRRKRRTMELNSRMTIVALAGLFATVPLSAGAFLFGLSDALIGALVFLAAFGWLTFLGLAQLYKIIPFMTWLECYGPVLGRAPTPRVQDLADERNAVAWFALFGGSVAVATLAILFSHAGLFRIAAFGMLFATIGLVYEFALARRLAHVSSALRHPQGAVRPNLFLPHMPRGGHHGPAAL</sequence>
<dbReference type="AlphaFoldDB" id="A0A4Q2T8H2"/>
<keyword evidence="3" id="KW-1185">Reference proteome</keyword>
<gene>
    <name evidence="2" type="ORF">EUU22_09740</name>
</gene>
<feature type="transmembrane region" description="Helical" evidence="1">
    <location>
        <begin position="148"/>
        <end position="173"/>
    </location>
</feature>
<organism evidence="2 3">
    <name type="scientific">Ciceribacter ferrooxidans</name>
    <dbReference type="NCBI Taxonomy" id="2509717"/>
    <lineage>
        <taxon>Bacteria</taxon>
        <taxon>Pseudomonadati</taxon>
        <taxon>Pseudomonadota</taxon>
        <taxon>Alphaproteobacteria</taxon>
        <taxon>Hyphomicrobiales</taxon>
        <taxon>Rhizobiaceae</taxon>
        <taxon>Ciceribacter</taxon>
    </lineage>
</organism>
<feature type="transmembrane region" description="Helical" evidence="1">
    <location>
        <begin position="179"/>
        <end position="206"/>
    </location>
</feature>
<evidence type="ECO:0008006" key="4">
    <source>
        <dbReference type="Google" id="ProtNLM"/>
    </source>
</evidence>
<feature type="transmembrane region" description="Helical" evidence="1">
    <location>
        <begin position="227"/>
        <end position="247"/>
    </location>
</feature>
<evidence type="ECO:0000256" key="1">
    <source>
        <dbReference type="SAM" id="Phobius"/>
    </source>
</evidence>
<dbReference type="RefSeq" id="WP_129331835.1">
    <property type="nucleotide sequence ID" value="NZ_SDVB01000196.1"/>
</dbReference>
<keyword evidence="1" id="KW-0812">Transmembrane</keyword>
<reference evidence="2 3" key="1">
    <citation type="submission" date="2019-01" db="EMBL/GenBank/DDBJ databases">
        <authorList>
            <person name="Deng T."/>
        </authorList>
    </citation>
    <scope>NUCLEOTIDE SEQUENCE [LARGE SCALE GENOMIC DNA]</scope>
    <source>
        <strain evidence="2 3">F8825</strain>
    </source>
</reference>
<feature type="transmembrane region" description="Helical" evidence="1">
    <location>
        <begin position="293"/>
        <end position="314"/>
    </location>
</feature>
<evidence type="ECO:0000313" key="2">
    <source>
        <dbReference type="EMBL" id="RYC15306.1"/>
    </source>
</evidence>
<feature type="transmembrane region" description="Helical" evidence="1">
    <location>
        <begin position="113"/>
        <end position="136"/>
    </location>
</feature>
<feature type="transmembrane region" description="Helical" evidence="1">
    <location>
        <begin position="401"/>
        <end position="420"/>
    </location>
</feature>
<proteinExistence type="predicted"/>
<dbReference type="OrthoDB" id="5245199at2"/>
<dbReference type="EMBL" id="SDVB01000196">
    <property type="protein sequence ID" value="RYC15306.1"/>
    <property type="molecule type" value="Genomic_DNA"/>
</dbReference>
<dbReference type="Proteomes" id="UP000291088">
    <property type="component" value="Unassembled WGS sequence"/>
</dbReference>
<protein>
    <recommendedName>
        <fullName evidence="4">Transmembrane protein</fullName>
    </recommendedName>
</protein>
<feature type="transmembrane region" description="Helical" evidence="1">
    <location>
        <begin position="253"/>
        <end position="272"/>
    </location>
</feature>
<feature type="transmembrane region" description="Helical" evidence="1">
    <location>
        <begin position="46"/>
        <end position="69"/>
    </location>
</feature>
<accession>A0A4Q2T8H2</accession>